<keyword evidence="1" id="KW-0472">Membrane</keyword>
<feature type="transmembrane region" description="Helical" evidence="1">
    <location>
        <begin position="42"/>
        <end position="65"/>
    </location>
</feature>
<accession>A0A2Z4MN29</accession>
<keyword evidence="1" id="KW-0812">Transmembrane</keyword>
<dbReference type="AlphaFoldDB" id="A0A2Z4MN29"/>
<feature type="transmembrane region" description="Helical" evidence="1">
    <location>
        <begin position="77"/>
        <end position="95"/>
    </location>
</feature>
<protein>
    <submittedName>
        <fullName evidence="2">Uncharacterized protein</fullName>
    </submittedName>
</protein>
<evidence type="ECO:0000256" key="1">
    <source>
        <dbReference type="SAM" id="Phobius"/>
    </source>
</evidence>
<gene>
    <name evidence="2" type="ORF">AB432_024155</name>
</gene>
<dbReference type="Proteomes" id="UP000036061">
    <property type="component" value="Chromosome"/>
</dbReference>
<keyword evidence="1" id="KW-1133">Transmembrane helix</keyword>
<proteinExistence type="predicted"/>
<evidence type="ECO:0000313" key="2">
    <source>
        <dbReference type="EMBL" id="AWX57937.1"/>
    </source>
</evidence>
<feature type="transmembrane region" description="Helical" evidence="1">
    <location>
        <begin position="12"/>
        <end position="30"/>
    </location>
</feature>
<organism evidence="2 3">
    <name type="scientific">Brevibacillus brevis</name>
    <name type="common">Bacillus brevis</name>
    <dbReference type="NCBI Taxonomy" id="1393"/>
    <lineage>
        <taxon>Bacteria</taxon>
        <taxon>Bacillati</taxon>
        <taxon>Bacillota</taxon>
        <taxon>Bacilli</taxon>
        <taxon>Bacillales</taxon>
        <taxon>Paenibacillaceae</taxon>
        <taxon>Brevibacillus</taxon>
    </lineage>
</organism>
<dbReference type="EMBL" id="CP030117">
    <property type="protein sequence ID" value="AWX57937.1"/>
    <property type="molecule type" value="Genomic_DNA"/>
</dbReference>
<dbReference type="RefSeq" id="WP_048034452.1">
    <property type="nucleotide sequence ID" value="NZ_CP030117.1"/>
</dbReference>
<name>A0A2Z4MN29_BREBE</name>
<sequence length="98" mass="10841">MAGMEINELLRFVLITFIISLLVISVALLLQKKRGNLVNGFTLSMISAISVIVSGTNLMVMGYIADEFNLSGDAMSTYMFFIILGLNILNFLIYLKKA</sequence>
<reference evidence="2 3" key="1">
    <citation type="journal article" date="2015" name="Genome Announc.">
        <title>Draft Genome Sequence of Brevibacillus brevis DZQ7, a Plant Growth-Promoting Rhizobacterium with Broad-Spectrum Antimicrobial Activity.</title>
        <authorList>
            <person name="Hou Q."/>
            <person name="Wang C."/>
            <person name="Hou X."/>
            <person name="Xia Z."/>
            <person name="Ye J."/>
            <person name="Liu K."/>
            <person name="Liu H."/>
            <person name="Wang J."/>
            <person name="Guo H."/>
            <person name="Yu X."/>
            <person name="Yang Y."/>
            <person name="Du B."/>
            <person name="Ding Y."/>
        </authorList>
    </citation>
    <scope>NUCLEOTIDE SEQUENCE [LARGE SCALE GENOMIC DNA]</scope>
    <source>
        <strain evidence="2 3">DZQ7</strain>
    </source>
</reference>
<evidence type="ECO:0000313" key="3">
    <source>
        <dbReference type="Proteomes" id="UP000036061"/>
    </source>
</evidence>